<dbReference type="InterPro" id="IPR020596">
    <property type="entry name" value="rRNA_Ade_Mease_Trfase_CS"/>
</dbReference>
<evidence type="ECO:0000256" key="3">
    <source>
        <dbReference type="ARBA" id="ARBA00022603"/>
    </source>
</evidence>
<keyword evidence="5 7" id="KW-0949">S-adenosyl-L-methionine</keyword>
<evidence type="ECO:0000256" key="5">
    <source>
        <dbReference type="ARBA" id="ARBA00022691"/>
    </source>
</evidence>
<name>A0A1Y1RWF8_9SPIO</name>
<dbReference type="Gene3D" id="3.40.50.150">
    <property type="entry name" value="Vaccinia Virus protein VP39"/>
    <property type="match status" value="1"/>
</dbReference>
<keyword evidence="2" id="KW-0698">rRNA processing</keyword>
<evidence type="ECO:0000256" key="7">
    <source>
        <dbReference type="PROSITE-ProRule" id="PRU01026"/>
    </source>
</evidence>
<feature type="domain" description="Ribosomal RNA adenine methylase transferase N-terminal" evidence="8">
    <location>
        <begin position="55"/>
        <end position="225"/>
    </location>
</feature>
<sequence>MPASALQCPNLTVGRHGVSDLNLWDSKQKIRALLEEKGIQLKKRFGQNFLLDPNHRRRILSALELPAGAKVWEIGPGIGSLTHGLLEMTGDLTVFEIDHGLIRILKDLFGSSISIVEGDFLRTFRDTARNSSLPRRIIGNLPYSSGSVMIGSLVEEDLLPDVAVFTLQKEVADRMLAQPGGKDYSAFSLVCQLRNRVEKICDVGGAAFFPPPQVVSSVVRLRRRPDAPEGPQQDYFTAVHDLFRSRRKTAANNLKGGGLKSRYSWESMKNAAELSGLDLGRRGETFSRDEVLSFTRALSDFQSPEAS</sequence>
<keyword evidence="10" id="KW-1185">Reference proteome</keyword>
<dbReference type="PROSITE" id="PS01131">
    <property type="entry name" value="RRNA_A_DIMETH"/>
    <property type="match status" value="1"/>
</dbReference>
<gene>
    <name evidence="9" type="ORF">B4O97_12780</name>
</gene>
<feature type="binding site" evidence="7">
    <location>
        <position position="119"/>
    </location>
    <ligand>
        <name>S-adenosyl-L-methionine</name>
        <dbReference type="ChEBI" id="CHEBI:59789"/>
    </ligand>
</feature>
<proteinExistence type="inferred from homology"/>
<keyword evidence="1" id="KW-0963">Cytoplasm</keyword>
<comment type="caution">
    <text evidence="9">The sequence shown here is derived from an EMBL/GenBank/DDBJ whole genome shotgun (WGS) entry which is preliminary data.</text>
</comment>
<evidence type="ECO:0000313" key="9">
    <source>
        <dbReference type="EMBL" id="ORC34509.1"/>
    </source>
</evidence>
<evidence type="ECO:0000313" key="10">
    <source>
        <dbReference type="Proteomes" id="UP000192343"/>
    </source>
</evidence>
<organism evidence="9 10">
    <name type="scientific">Marispirochaeta aestuarii</name>
    <dbReference type="NCBI Taxonomy" id="1963862"/>
    <lineage>
        <taxon>Bacteria</taxon>
        <taxon>Pseudomonadati</taxon>
        <taxon>Spirochaetota</taxon>
        <taxon>Spirochaetia</taxon>
        <taxon>Spirochaetales</taxon>
        <taxon>Spirochaetaceae</taxon>
        <taxon>Marispirochaeta</taxon>
    </lineage>
</organism>
<feature type="binding site" evidence="7">
    <location>
        <position position="50"/>
    </location>
    <ligand>
        <name>S-adenosyl-L-methionine</name>
        <dbReference type="ChEBI" id="CHEBI:59789"/>
    </ligand>
</feature>
<dbReference type="PANTHER" id="PTHR11727:SF7">
    <property type="entry name" value="DIMETHYLADENOSINE TRANSFERASE-RELATED"/>
    <property type="match status" value="1"/>
</dbReference>
<evidence type="ECO:0000256" key="2">
    <source>
        <dbReference type="ARBA" id="ARBA00022552"/>
    </source>
</evidence>
<comment type="similarity">
    <text evidence="7">Belongs to the class I-like SAM-binding methyltransferase superfamily. rRNA adenine N(6)-methyltransferase family.</text>
</comment>
<evidence type="ECO:0000259" key="8">
    <source>
        <dbReference type="SMART" id="SM00650"/>
    </source>
</evidence>
<protein>
    <submittedName>
        <fullName evidence="9">Ribosomal RNA small subunit methyltransferase A</fullName>
    </submittedName>
</protein>
<feature type="binding site" evidence="7">
    <location>
        <position position="48"/>
    </location>
    <ligand>
        <name>S-adenosyl-L-methionine</name>
        <dbReference type="ChEBI" id="CHEBI:59789"/>
    </ligand>
</feature>
<dbReference type="SMART" id="SM00650">
    <property type="entry name" value="rADc"/>
    <property type="match status" value="1"/>
</dbReference>
<evidence type="ECO:0000256" key="1">
    <source>
        <dbReference type="ARBA" id="ARBA00022490"/>
    </source>
</evidence>
<dbReference type="EMBL" id="MWQY01000013">
    <property type="protein sequence ID" value="ORC34509.1"/>
    <property type="molecule type" value="Genomic_DNA"/>
</dbReference>
<dbReference type="PROSITE" id="PS51689">
    <property type="entry name" value="SAM_RNA_A_N6_MT"/>
    <property type="match status" value="1"/>
</dbReference>
<dbReference type="STRING" id="1963862.B4O97_12780"/>
<dbReference type="Proteomes" id="UP000192343">
    <property type="component" value="Unassembled WGS sequence"/>
</dbReference>
<reference evidence="9 10" key="1">
    <citation type="submission" date="2017-03" db="EMBL/GenBank/DDBJ databases">
        <title>Draft Genome sequence of Marispirochaeta sp. strain JC444.</title>
        <authorList>
            <person name="Shivani Y."/>
            <person name="Subhash Y."/>
            <person name="Sasikala C."/>
            <person name="Ramana C."/>
        </authorList>
    </citation>
    <scope>NUCLEOTIDE SEQUENCE [LARGE SCALE GENOMIC DNA]</scope>
    <source>
        <strain evidence="9 10">JC444</strain>
    </source>
</reference>
<dbReference type="Gene3D" id="1.10.8.100">
    <property type="entry name" value="Ribosomal RNA adenine dimethylase-like, domain 2"/>
    <property type="match status" value="1"/>
</dbReference>
<dbReference type="SUPFAM" id="SSF53335">
    <property type="entry name" value="S-adenosyl-L-methionine-dependent methyltransferases"/>
    <property type="match status" value="1"/>
</dbReference>
<dbReference type="GO" id="GO:0000179">
    <property type="term" value="F:rRNA (adenine-N6,N6-)-dimethyltransferase activity"/>
    <property type="evidence" value="ECO:0007669"/>
    <property type="project" value="UniProtKB-UniRule"/>
</dbReference>
<feature type="binding site" evidence="7">
    <location>
        <position position="75"/>
    </location>
    <ligand>
        <name>S-adenosyl-L-methionine</name>
        <dbReference type="ChEBI" id="CHEBI:59789"/>
    </ligand>
</feature>
<dbReference type="InterPro" id="IPR020598">
    <property type="entry name" value="rRNA_Ade_methylase_Trfase_N"/>
</dbReference>
<dbReference type="AlphaFoldDB" id="A0A1Y1RWF8"/>
<dbReference type="PANTHER" id="PTHR11727">
    <property type="entry name" value="DIMETHYLADENOSINE TRANSFERASE"/>
    <property type="match status" value="1"/>
</dbReference>
<dbReference type="InterPro" id="IPR029063">
    <property type="entry name" value="SAM-dependent_MTases_sf"/>
</dbReference>
<dbReference type="Pfam" id="PF00398">
    <property type="entry name" value="RrnaAD"/>
    <property type="match status" value="1"/>
</dbReference>
<evidence type="ECO:0000256" key="6">
    <source>
        <dbReference type="ARBA" id="ARBA00022884"/>
    </source>
</evidence>
<dbReference type="InterPro" id="IPR011530">
    <property type="entry name" value="rRNA_adenine_dimethylase"/>
</dbReference>
<dbReference type="InterPro" id="IPR001737">
    <property type="entry name" value="KsgA/Erm"/>
</dbReference>
<dbReference type="InterPro" id="IPR023165">
    <property type="entry name" value="rRNA_Ade_diMease-like_C"/>
</dbReference>
<keyword evidence="6 7" id="KW-0694">RNA-binding</keyword>
<keyword evidence="3 7" id="KW-0489">Methyltransferase</keyword>
<accession>A0A1Y1RWF8</accession>
<keyword evidence="4 7" id="KW-0808">Transferase</keyword>
<dbReference type="GO" id="GO:0005829">
    <property type="term" value="C:cytosol"/>
    <property type="evidence" value="ECO:0007669"/>
    <property type="project" value="TreeGrafter"/>
</dbReference>
<feature type="binding site" evidence="7">
    <location>
        <position position="140"/>
    </location>
    <ligand>
        <name>S-adenosyl-L-methionine</name>
        <dbReference type="ChEBI" id="CHEBI:59789"/>
    </ligand>
</feature>
<dbReference type="GO" id="GO:0003723">
    <property type="term" value="F:RNA binding"/>
    <property type="evidence" value="ECO:0007669"/>
    <property type="project" value="UniProtKB-UniRule"/>
</dbReference>
<feature type="binding site" evidence="7">
    <location>
        <position position="96"/>
    </location>
    <ligand>
        <name>S-adenosyl-L-methionine</name>
        <dbReference type="ChEBI" id="CHEBI:59789"/>
    </ligand>
</feature>
<dbReference type="NCBIfam" id="TIGR00755">
    <property type="entry name" value="ksgA"/>
    <property type="match status" value="1"/>
</dbReference>
<evidence type="ECO:0000256" key="4">
    <source>
        <dbReference type="ARBA" id="ARBA00022679"/>
    </source>
</evidence>